<keyword evidence="2" id="KW-1185">Reference proteome</keyword>
<evidence type="ECO:0000313" key="2">
    <source>
        <dbReference type="Proteomes" id="UP000015347"/>
    </source>
</evidence>
<reference evidence="2" key="1">
    <citation type="journal article" date="2014" name="Stand. Genomic Sci.">
        <title>Genome sequence of the exopolysaccharide-producing Salipiger mucosus type strain (DSM 16094(T)), a moderately halophilic member of the Roseobacter clade.</title>
        <authorList>
            <person name="Riedel T."/>
            <person name="Spring S."/>
            <person name="Fiebig A."/>
            <person name="Petersen J."/>
            <person name="Kyrpides N.C."/>
            <person name="Goker M."/>
            <person name="Klenk H.P."/>
        </authorList>
    </citation>
    <scope>NUCLEOTIDE SEQUENCE [LARGE SCALE GENOMIC DNA]</scope>
    <source>
        <strain evidence="2">DSM 16094</strain>
    </source>
</reference>
<dbReference type="OrthoDB" id="7875218at2"/>
<dbReference type="Proteomes" id="UP000015347">
    <property type="component" value="Unassembled WGS sequence"/>
</dbReference>
<dbReference type="Pfam" id="PF20083">
    <property type="entry name" value="DUF6477"/>
    <property type="match status" value="1"/>
</dbReference>
<dbReference type="InterPro" id="IPR045516">
    <property type="entry name" value="DUF6477"/>
</dbReference>
<dbReference type="STRING" id="1123237.Salmuc_01993"/>
<accession>S9RQD0</accession>
<gene>
    <name evidence="1" type="ORF">Salmuc_01993</name>
</gene>
<comment type="caution">
    <text evidence="1">The sequence shown here is derived from an EMBL/GenBank/DDBJ whole genome shotgun (WGS) entry which is preliminary data.</text>
</comment>
<dbReference type="eggNOG" id="ENOG5032YYG">
    <property type="taxonomic scope" value="Bacteria"/>
</dbReference>
<dbReference type="EMBL" id="APVH01000059">
    <property type="protein sequence ID" value="EPX76209.1"/>
    <property type="molecule type" value="Genomic_DNA"/>
</dbReference>
<protein>
    <submittedName>
        <fullName evidence="1">Uncharacterized protein</fullName>
    </submittedName>
</protein>
<dbReference type="HOGENOM" id="CLU_157929_0_0_5"/>
<evidence type="ECO:0000313" key="1">
    <source>
        <dbReference type="EMBL" id="EPX76209.1"/>
    </source>
</evidence>
<organism evidence="1 2">
    <name type="scientific">Salipiger mucosus DSM 16094</name>
    <dbReference type="NCBI Taxonomy" id="1123237"/>
    <lineage>
        <taxon>Bacteria</taxon>
        <taxon>Pseudomonadati</taxon>
        <taxon>Pseudomonadota</taxon>
        <taxon>Alphaproteobacteria</taxon>
        <taxon>Rhodobacterales</taxon>
        <taxon>Roseobacteraceae</taxon>
        <taxon>Salipiger</taxon>
    </lineage>
</organism>
<name>S9RQD0_9RHOB</name>
<sequence length="102" mass="11308">MKDLLSLVKTLRRPRLLVRAARIGAEDYRREARLPRLLGLAALPRSASALLQLMELEADLDESRRRGDATYSVTRHVEVLSAVMGESRRLRAAGERGAAGLT</sequence>
<dbReference type="AlphaFoldDB" id="S9RQD0"/>
<proteinExistence type="predicted"/>
<dbReference type="RefSeq" id="WP_020041584.1">
    <property type="nucleotide sequence ID" value="NZ_KE557284.1"/>
</dbReference>